<keyword evidence="6" id="KW-1185">Reference proteome</keyword>
<dbReference type="InterPro" id="IPR029000">
    <property type="entry name" value="Cyclophilin-like_dom_sf"/>
</dbReference>
<gene>
    <name evidence="5" type="ORF">NZD86_09930</name>
</gene>
<accession>A0ABY6Z8F8</accession>
<dbReference type="PANTHER" id="PTHR43309:SF5">
    <property type="entry name" value="5-OXOPROLINASE SUBUNIT C"/>
    <property type="match status" value="1"/>
</dbReference>
<keyword evidence="1" id="KW-0547">Nucleotide-binding</keyword>
<dbReference type="Pfam" id="PF02626">
    <property type="entry name" value="CT_A_B"/>
    <property type="match status" value="1"/>
</dbReference>
<dbReference type="InterPro" id="IPR052708">
    <property type="entry name" value="PxpC"/>
</dbReference>
<dbReference type="SUPFAM" id="SSF50891">
    <property type="entry name" value="Cyclophilin-like"/>
    <property type="match status" value="1"/>
</dbReference>
<keyword evidence="3" id="KW-0067">ATP-binding</keyword>
<evidence type="ECO:0000256" key="3">
    <source>
        <dbReference type="ARBA" id="ARBA00022840"/>
    </source>
</evidence>
<dbReference type="EMBL" id="CP104064">
    <property type="protein sequence ID" value="WAH39180.1"/>
    <property type="molecule type" value="Genomic_DNA"/>
</dbReference>
<evidence type="ECO:0000313" key="6">
    <source>
        <dbReference type="Proteomes" id="UP001164803"/>
    </source>
</evidence>
<dbReference type="Proteomes" id="UP001164803">
    <property type="component" value="Chromosome"/>
</dbReference>
<sequence>MKVLHPGMLTTIQDLGRFGFQKFGVIVSGAMDPFALRVANLLVGNKENTAALEMTLAGPTLQFNKNCLISITGFGMNAKINNEVVRHWRPVYVRAGSVLEFTPTTVGCRAYLAVEGGFAVPTIMGSTSTYLKAGIGGYNGRAIQTGDYLDIGQQASAPLVIKETLVSRLKESSFVYPKWHVSSEFLPKYQPNPVLRVVKGNQFEDFTEESRTAFLEGRFEVSSRSDRMGYRLSGQALQLTNQVELISEAVTSGTVQVPSDGNPILLLADRQTIGGYPKIAQVVRVDLPIIAQARPGEKVGFELVTLEQAQKWIREEEQSIKQLKTILKHLSER</sequence>
<evidence type="ECO:0000256" key="2">
    <source>
        <dbReference type="ARBA" id="ARBA00022801"/>
    </source>
</evidence>
<dbReference type="NCBIfam" id="TIGR00724">
    <property type="entry name" value="urea_amlyse_rel"/>
    <property type="match status" value="1"/>
</dbReference>
<evidence type="ECO:0000256" key="1">
    <source>
        <dbReference type="ARBA" id="ARBA00022741"/>
    </source>
</evidence>
<name>A0ABY6Z8F8_9BACL</name>
<reference evidence="5" key="1">
    <citation type="submission" date="2022-08" db="EMBL/GenBank/DDBJ databases">
        <title>Alicyclobacillus dauci DSM2870, complete genome.</title>
        <authorList>
            <person name="Wang Q."/>
            <person name="Cai R."/>
            <person name="Wang Z."/>
        </authorList>
    </citation>
    <scope>NUCLEOTIDE SEQUENCE</scope>
    <source>
        <strain evidence="5">DSM 28700</strain>
    </source>
</reference>
<feature type="domain" description="Carboxyltransferase" evidence="4">
    <location>
        <begin position="22"/>
        <end position="319"/>
    </location>
</feature>
<dbReference type="PANTHER" id="PTHR43309">
    <property type="entry name" value="5-OXOPROLINASE SUBUNIT C"/>
    <property type="match status" value="1"/>
</dbReference>
<protein>
    <submittedName>
        <fullName evidence="5">Biotin-dependent carboxyltransferase family protein</fullName>
    </submittedName>
</protein>
<dbReference type="Gene3D" id="2.40.100.10">
    <property type="entry name" value="Cyclophilin-like"/>
    <property type="match status" value="1"/>
</dbReference>
<evidence type="ECO:0000313" key="5">
    <source>
        <dbReference type="EMBL" id="WAH39180.1"/>
    </source>
</evidence>
<organism evidence="5 6">
    <name type="scientific">Alicyclobacillus dauci</name>
    <dbReference type="NCBI Taxonomy" id="1475485"/>
    <lineage>
        <taxon>Bacteria</taxon>
        <taxon>Bacillati</taxon>
        <taxon>Bacillota</taxon>
        <taxon>Bacilli</taxon>
        <taxon>Bacillales</taxon>
        <taxon>Alicyclobacillaceae</taxon>
        <taxon>Alicyclobacillus</taxon>
    </lineage>
</organism>
<keyword evidence="2" id="KW-0378">Hydrolase</keyword>
<evidence type="ECO:0000259" key="4">
    <source>
        <dbReference type="SMART" id="SM00797"/>
    </source>
</evidence>
<dbReference type="SMART" id="SM00797">
    <property type="entry name" value="AHS2"/>
    <property type="match status" value="1"/>
</dbReference>
<proteinExistence type="predicted"/>
<dbReference type="InterPro" id="IPR003778">
    <property type="entry name" value="CT_A_B"/>
</dbReference>